<dbReference type="Pfam" id="PF12698">
    <property type="entry name" value="ABC2_membrane_3"/>
    <property type="match status" value="1"/>
</dbReference>
<evidence type="ECO:0000256" key="3">
    <source>
        <dbReference type="ARBA" id="ARBA00022989"/>
    </source>
</evidence>
<evidence type="ECO:0000256" key="1">
    <source>
        <dbReference type="ARBA" id="ARBA00004141"/>
    </source>
</evidence>
<dbReference type="InterPro" id="IPR013525">
    <property type="entry name" value="ABC2_TM"/>
</dbReference>
<evidence type="ECO:0000313" key="8">
    <source>
        <dbReference type="EMBL" id="TWE13396.1"/>
    </source>
</evidence>
<gene>
    <name evidence="8" type="ORF">BKA23_2226</name>
</gene>
<keyword evidence="4 6" id="KW-0472">Membrane</keyword>
<feature type="transmembrane region" description="Helical" evidence="6">
    <location>
        <begin position="99"/>
        <end position="124"/>
    </location>
</feature>
<evidence type="ECO:0000256" key="2">
    <source>
        <dbReference type="ARBA" id="ARBA00022692"/>
    </source>
</evidence>
<evidence type="ECO:0000313" key="9">
    <source>
        <dbReference type="Proteomes" id="UP000318297"/>
    </source>
</evidence>
<dbReference type="InterPro" id="IPR051784">
    <property type="entry name" value="Nod_factor_ABC_transporter"/>
</dbReference>
<dbReference type="OrthoDB" id="63188at2"/>
<dbReference type="PANTHER" id="PTHR43229">
    <property type="entry name" value="NODULATION PROTEIN J"/>
    <property type="match status" value="1"/>
</dbReference>
<feature type="transmembrane region" description="Helical" evidence="6">
    <location>
        <begin position="218"/>
        <end position="239"/>
    </location>
</feature>
<keyword evidence="9" id="KW-1185">Reference proteome</keyword>
<feature type="transmembrane region" description="Helical" evidence="6">
    <location>
        <begin position="167"/>
        <end position="185"/>
    </location>
</feature>
<keyword evidence="2 6" id="KW-0812">Transmembrane</keyword>
<reference evidence="8 9" key="1">
    <citation type="submission" date="2019-06" db="EMBL/GenBank/DDBJ databases">
        <title>Sequencing the genomes of 1000 actinobacteria strains.</title>
        <authorList>
            <person name="Klenk H.-P."/>
        </authorList>
    </citation>
    <scope>NUCLEOTIDE SEQUENCE [LARGE SCALE GENOMIC DNA]</scope>
    <source>
        <strain evidence="8 9">DSM 19560</strain>
    </source>
</reference>
<proteinExistence type="predicted"/>
<evidence type="ECO:0000259" key="7">
    <source>
        <dbReference type="Pfam" id="PF12698"/>
    </source>
</evidence>
<dbReference type="RefSeq" id="WP_145227940.1">
    <property type="nucleotide sequence ID" value="NZ_VIVQ01000001.1"/>
</dbReference>
<dbReference type="Proteomes" id="UP000318297">
    <property type="component" value="Unassembled WGS sequence"/>
</dbReference>
<dbReference type="GO" id="GO:0140359">
    <property type="term" value="F:ABC-type transporter activity"/>
    <property type="evidence" value="ECO:0007669"/>
    <property type="project" value="InterPro"/>
</dbReference>
<accession>A0A561ECQ5</accession>
<keyword evidence="5" id="KW-0046">Antibiotic resistance</keyword>
<dbReference type="PIRSF" id="PIRSF006648">
    <property type="entry name" value="DrrB"/>
    <property type="match status" value="1"/>
</dbReference>
<dbReference type="InterPro" id="IPR000412">
    <property type="entry name" value="ABC_2_transport"/>
</dbReference>
<feature type="domain" description="ABC-2 type transporter transmembrane" evidence="7">
    <location>
        <begin position="51"/>
        <end position="236"/>
    </location>
</feature>
<feature type="transmembrane region" description="Helical" evidence="6">
    <location>
        <begin position="55"/>
        <end position="78"/>
    </location>
</feature>
<dbReference type="EMBL" id="VIVQ01000001">
    <property type="protein sequence ID" value="TWE13396.1"/>
    <property type="molecule type" value="Genomic_DNA"/>
</dbReference>
<dbReference type="GO" id="GO:0046677">
    <property type="term" value="P:response to antibiotic"/>
    <property type="evidence" value="ECO:0007669"/>
    <property type="project" value="UniProtKB-KW"/>
</dbReference>
<name>A0A561ECQ5_9MICO</name>
<sequence length="245" mass="26786">MNLRYMRYELLRLTRNRAFFFFTLVFPLMLFLIFGGTQANQTIQFGPTKIKFVLYYMVGMAGYGALMAALSGGARIASERQVGWNRQLRLTPLGSFGYMFAKAVTAYLMAMLSIAIMLLAGTAFGARLHGADRWSLMIGLILVGVLPFIALGIALGQLLPGDSMGPVLGGAGALLAFLGGIWFPLKSGSLLEHIGEFVPSYWISQASRVGIGGDAWTLRGWLVVAVWSLVCVLLAGWSYRRDIAR</sequence>
<comment type="subcellular location">
    <subcellularLocation>
        <location evidence="1">Membrane</location>
        <topology evidence="1">Multi-pass membrane protein</topology>
    </subcellularLocation>
</comment>
<dbReference type="GO" id="GO:0043190">
    <property type="term" value="C:ATP-binding cassette (ABC) transporter complex"/>
    <property type="evidence" value="ECO:0007669"/>
    <property type="project" value="InterPro"/>
</dbReference>
<feature type="transmembrane region" description="Helical" evidence="6">
    <location>
        <begin position="136"/>
        <end position="155"/>
    </location>
</feature>
<evidence type="ECO:0000256" key="5">
    <source>
        <dbReference type="ARBA" id="ARBA00023251"/>
    </source>
</evidence>
<dbReference type="AlphaFoldDB" id="A0A561ECQ5"/>
<evidence type="ECO:0000256" key="4">
    <source>
        <dbReference type="ARBA" id="ARBA00023136"/>
    </source>
</evidence>
<evidence type="ECO:0000256" key="6">
    <source>
        <dbReference type="SAM" id="Phobius"/>
    </source>
</evidence>
<organism evidence="8 9">
    <name type="scientific">Rudaeicoccus suwonensis</name>
    <dbReference type="NCBI Taxonomy" id="657409"/>
    <lineage>
        <taxon>Bacteria</taxon>
        <taxon>Bacillati</taxon>
        <taxon>Actinomycetota</taxon>
        <taxon>Actinomycetes</taxon>
        <taxon>Micrococcales</taxon>
        <taxon>Dermacoccaceae</taxon>
        <taxon>Rudaeicoccus</taxon>
    </lineage>
</organism>
<protein>
    <submittedName>
        <fullName evidence="8">ABC-2 type transport system permease protein</fullName>
    </submittedName>
</protein>
<comment type="caution">
    <text evidence="8">The sequence shown here is derived from an EMBL/GenBank/DDBJ whole genome shotgun (WGS) entry which is preliminary data.</text>
</comment>
<dbReference type="PANTHER" id="PTHR43229:SF2">
    <property type="entry name" value="NODULATION PROTEIN J"/>
    <property type="match status" value="1"/>
</dbReference>
<keyword evidence="3 6" id="KW-1133">Transmembrane helix</keyword>